<feature type="compositionally biased region" description="Polar residues" evidence="9">
    <location>
        <begin position="1083"/>
        <end position="1092"/>
    </location>
</feature>
<feature type="transmembrane region" description="Helical" evidence="10">
    <location>
        <begin position="284"/>
        <end position="306"/>
    </location>
</feature>
<dbReference type="EC" id="2.7.1.67" evidence="3"/>
<reference evidence="12" key="2">
    <citation type="submission" date="2023-05" db="EMBL/GenBank/DDBJ databases">
        <authorList>
            <consortium name="Lawrence Berkeley National Laboratory"/>
            <person name="Steindorff A."/>
            <person name="Hensen N."/>
            <person name="Bonometti L."/>
            <person name="Westerberg I."/>
            <person name="Brannstrom I.O."/>
            <person name="Guillou S."/>
            <person name="Cros-Aarteil S."/>
            <person name="Calhoun S."/>
            <person name="Haridas S."/>
            <person name="Kuo A."/>
            <person name="Mondo S."/>
            <person name="Pangilinan J."/>
            <person name="Riley R."/>
            <person name="Labutti K."/>
            <person name="Andreopoulos B."/>
            <person name="Lipzen A."/>
            <person name="Chen C."/>
            <person name="Yanf M."/>
            <person name="Daum C."/>
            <person name="Ng V."/>
            <person name="Clum A."/>
            <person name="Ohm R."/>
            <person name="Martin F."/>
            <person name="Silar P."/>
            <person name="Natvig D."/>
            <person name="Lalanne C."/>
            <person name="Gautier V."/>
            <person name="Ament-Velasquez S.L."/>
            <person name="Kruys A."/>
            <person name="Hutchinson M.I."/>
            <person name="Powell A.J."/>
            <person name="Barry K."/>
            <person name="Miller A.N."/>
            <person name="Grigoriev I.V."/>
            <person name="Debuchy R."/>
            <person name="Gladieux P."/>
            <person name="Thoren M.H."/>
            <person name="Johannesson H."/>
        </authorList>
    </citation>
    <scope>NUCLEOTIDE SEQUENCE</scope>
    <source>
        <strain evidence="12">CBS 538.74</strain>
    </source>
</reference>
<feature type="transmembrane region" description="Helical" evidence="10">
    <location>
        <begin position="424"/>
        <end position="444"/>
    </location>
</feature>
<dbReference type="SUPFAM" id="SSF56112">
    <property type="entry name" value="Protein kinase-like (PK-like)"/>
    <property type="match status" value="1"/>
</dbReference>
<dbReference type="Pfam" id="PF13520">
    <property type="entry name" value="AA_permease_2"/>
    <property type="match status" value="1"/>
</dbReference>
<dbReference type="GO" id="GO:0046854">
    <property type="term" value="P:phosphatidylinositol phosphate biosynthetic process"/>
    <property type="evidence" value="ECO:0007669"/>
    <property type="project" value="InterPro"/>
</dbReference>
<dbReference type="PANTHER" id="PTHR10048:SF22">
    <property type="entry name" value="PHOSPHATIDYLINOSITOL 4-KINASE BETA"/>
    <property type="match status" value="1"/>
</dbReference>
<feature type="compositionally biased region" description="Basic and acidic residues" evidence="9">
    <location>
        <begin position="822"/>
        <end position="837"/>
    </location>
</feature>
<dbReference type="FunFam" id="1.20.1740.10:FF:000106">
    <property type="entry name" value="Methionine transporter, putative (Eurofung)"/>
    <property type="match status" value="1"/>
</dbReference>
<feature type="transmembrane region" description="Helical" evidence="10">
    <location>
        <begin position="496"/>
        <end position="518"/>
    </location>
</feature>
<feature type="compositionally biased region" description="Polar residues" evidence="9">
    <location>
        <begin position="1129"/>
        <end position="1139"/>
    </location>
</feature>
<evidence type="ECO:0000259" key="11">
    <source>
        <dbReference type="PROSITE" id="PS50290"/>
    </source>
</evidence>
<dbReference type="GO" id="GO:0048015">
    <property type="term" value="P:phosphatidylinositol-mediated signaling"/>
    <property type="evidence" value="ECO:0007669"/>
    <property type="project" value="TreeGrafter"/>
</dbReference>
<dbReference type="PROSITE" id="PS00916">
    <property type="entry name" value="PI3_4_KINASE_2"/>
    <property type="match status" value="1"/>
</dbReference>
<evidence type="ECO:0000313" key="12">
    <source>
        <dbReference type="EMBL" id="KAK4155208.1"/>
    </source>
</evidence>
<comment type="caution">
    <text evidence="12">The sequence shown here is derived from an EMBL/GenBank/DDBJ whole genome shotgun (WGS) entry which is preliminary data.</text>
</comment>
<reference evidence="12" key="1">
    <citation type="journal article" date="2023" name="Mol. Phylogenet. Evol.">
        <title>Genome-scale phylogeny and comparative genomics of the fungal order Sordariales.</title>
        <authorList>
            <person name="Hensen N."/>
            <person name="Bonometti L."/>
            <person name="Westerberg I."/>
            <person name="Brannstrom I.O."/>
            <person name="Guillou S."/>
            <person name="Cros-Aarteil S."/>
            <person name="Calhoun S."/>
            <person name="Haridas S."/>
            <person name="Kuo A."/>
            <person name="Mondo S."/>
            <person name="Pangilinan J."/>
            <person name="Riley R."/>
            <person name="LaButti K."/>
            <person name="Andreopoulos B."/>
            <person name="Lipzen A."/>
            <person name="Chen C."/>
            <person name="Yan M."/>
            <person name="Daum C."/>
            <person name="Ng V."/>
            <person name="Clum A."/>
            <person name="Steindorff A."/>
            <person name="Ohm R.A."/>
            <person name="Martin F."/>
            <person name="Silar P."/>
            <person name="Natvig D.O."/>
            <person name="Lalanne C."/>
            <person name="Gautier V."/>
            <person name="Ament-Velasquez S.L."/>
            <person name="Kruys A."/>
            <person name="Hutchinson M.I."/>
            <person name="Powell A.J."/>
            <person name="Barry K."/>
            <person name="Miller A.N."/>
            <person name="Grigoriev I.V."/>
            <person name="Debuchy R."/>
            <person name="Gladieux P."/>
            <person name="Hiltunen Thoren M."/>
            <person name="Johannesson H."/>
        </authorList>
    </citation>
    <scope>NUCLEOTIDE SEQUENCE</scope>
    <source>
        <strain evidence="12">CBS 538.74</strain>
    </source>
</reference>
<dbReference type="SMART" id="SM00146">
    <property type="entry name" value="PI3Kc"/>
    <property type="match status" value="1"/>
</dbReference>
<dbReference type="GO" id="GO:0016020">
    <property type="term" value="C:membrane"/>
    <property type="evidence" value="ECO:0007669"/>
    <property type="project" value="UniProtKB-SubCell"/>
</dbReference>
<dbReference type="Gene3D" id="1.20.1740.10">
    <property type="entry name" value="Amino acid/polyamine transporter I"/>
    <property type="match status" value="1"/>
</dbReference>
<feature type="transmembrane region" description="Helical" evidence="10">
    <location>
        <begin position="100"/>
        <end position="120"/>
    </location>
</feature>
<feature type="transmembrane region" description="Helical" evidence="10">
    <location>
        <begin position="450"/>
        <end position="476"/>
    </location>
</feature>
<dbReference type="InterPro" id="IPR016024">
    <property type="entry name" value="ARM-type_fold"/>
</dbReference>
<dbReference type="FunFam" id="1.10.1070.11:FF:000016">
    <property type="entry name" value="PIK1p Phosphatidylinositol 4-kinase"/>
    <property type="match status" value="1"/>
</dbReference>
<comment type="catalytic activity">
    <reaction evidence="1">
        <text>a 1,2-diacyl-sn-glycero-3-phospho-(1D-myo-inositol) + ATP = a 1,2-diacyl-sn-glycero-3-phospho-(1D-myo-inositol 4-phosphate) + ADP + H(+)</text>
        <dbReference type="Rhea" id="RHEA:19877"/>
        <dbReference type="ChEBI" id="CHEBI:15378"/>
        <dbReference type="ChEBI" id="CHEBI:30616"/>
        <dbReference type="ChEBI" id="CHEBI:57880"/>
        <dbReference type="ChEBI" id="CHEBI:58178"/>
        <dbReference type="ChEBI" id="CHEBI:456216"/>
        <dbReference type="EC" id="2.7.1.67"/>
    </reaction>
</comment>
<evidence type="ECO:0000256" key="6">
    <source>
        <dbReference type="ARBA" id="ARBA00022777"/>
    </source>
</evidence>
<dbReference type="FunFam" id="3.30.1010.10:FF:000035">
    <property type="entry name" value="Phosphatidylinositol 4-kinase PIK1a"/>
    <property type="match status" value="1"/>
</dbReference>
<feature type="transmembrane region" description="Helical" evidence="10">
    <location>
        <begin position="186"/>
        <end position="205"/>
    </location>
</feature>
<dbReference type="InterPro" id="IPR018936">
    <property type="entry name" value="PI3/4_kinase_CS"/>
</dbReference>
<feature type="transmembrane region" description="Helical" evidence="10">
    <location>
        <begin position="375"/>
        <end position="394"/>
    </location>
</feature>
<feature type="transmembrane region" description="Helical" evidence="10">
    <location>
        <begin position="706"/>
        <end position="729"/>
    </location>
</feature>
<feature type="compositionally biased region" description="Polar residues" evidence="9">
    <location>
        <begin position="1106"/>
        <end position="1122"/>
    </location>
</feature>
<dbReference type="InterPro" id="IPR036940">
    <property type="entry name" value="PI3/4_kinase_cat_sf"/>
</dbReference>
<keyword evidence="7 10" id="KW-1133">Transmembrane helix</keyword>
<evidence type="ECO:0000256" key="4">
    <source>
        <dbReference type="ARBA" id="ARBA00022679"/>
    </source>
</evidence>
<dbReference type="InterPro" id="IPR000403">
    <property type="entry name" value="PI3/4_kinase_cat_dom"/>
</dbReference>
<sequence length="1570" mass="172202">MQEPEIFEQPVASREPDAHAAGDEHGTYVGTVYSLVGRGVGSTAVEDDESGDYHEFVYPEDRKLGTWSTAFLIINRVVGSGIYSTPSGIVQSLNSVGVTLIFWVIGGLMTFCGARLFVYLEYGTALPRSGGEKVYLERVYRRPRYLATCIFAVQFVLFAISTGNSINFSNYVLHAATGRPQDGSWLNRGISIAAITVVCLIHAFAPRWGIWLSNGFGAFKLVLLSLLVCTGFAALAGNTAAPRPDPSNFSSFHGPEPANATKFFGTDSDNLAGLQGPNWSGESVSVGAAGGYALALLQVLYSYSGWENANYVLTEVRDAPKTLRKAAPLAISAVTVLYLLANISYFAAMSKDEIAGSTTVVAAQFFENVWGRSSFVTRVVPLFIGLSALGNVFAQSFAMPRVKQELAKEGVLPFSRLWASDWPFNAPSGAIFLHWIFTSALILGSDTSDVYIFVTNVFIYSGNWIKVFLAVGLVYLNFAPSERWSEQRTTFRSSPLLTIFWIISLLFVQAAPFIPNHFLKKVPFYVVPTLGTSLLAIGTVYWLVWAKVLPAFGYHIQHEIVQMPDGSERVKFKRFLESDVFNQNPFLSVSYLSRYADHIGIHYVLCSKLRQFPYEDIEFFLPQLCHLIISVDNESMALEEFLLDLCEESVTAALLTFWLFQTYLHDLSSNPQAEAFKTCRRVYNKVQHVVFGLPESVRHEKIAENVLPVTVLGSFVLASIACPFLPQWAGPLAVAQARKPRPVVETISDPAAAAAAAAAVAVAANNNVPARAHTVTAGSTRSKRAKDGRAASAQEGKSHTSSHKSPAKGKSKTSRPPSRSKKGPESAPREHEDAELPTRLEDLVLEARLSSASLPLPNSRPLLVTRPTTPVSAGLQLSEPMSRRHSHHVKTLLNQAEMTNLQKTRLLRQNYFRCQTAFLTALEDISNRLVVVPKPARLSALRAELALIARDLPAEVDIPVLCPPDLVDGSPSKSRHHRIVRLNPAEATVLNSAEKVPYLLMVEILRDDFTFDPDTQDNQRLLTTLLAEQGTRKRIFDLSESPQIPTSSRTPPELVVDSVFEPASGDLGSSPLIKAADDDLFSPTRTQSTHSLRLSGADTPTPAASDKTTPRSSGTEFESFSPSLRRRTTLSNPRTNSVDQPDFSALATHMRTASQMLAQLDATSGKRPRQEVAAIRSRIIASMQSLEEQSFDVDDGQGPTFDMIMARAQAAAAAASAGAADASGAEAGDDATTVEPNLNANAGIDRMENDIKTGGLQRKGDRDDPSAAVFGEAWETKKERIRKSSPYGWMKNWDLVSVIIKTGSDLRQEAFACQLIRVCHKIWVDAGVPVWVKLMRILVTGESSGLIETIANGVSLHSIRRSLTLATIEAGQNPRRRIATLKDHFVKAFGIPEGEAYRAGVDAFKRSLAAYSVISYVLQLKDRHNGNVLIDNEGHIIHIDFGFMLSNSPGSVGFEAAPFKLTYEYVDVLGGVGSPDFEDYKRLCKQAFQALRRSADNIIDMVAMMGRESKMPCFGAGVTQVTTALRQRFQLQLSADEAEQFVETDLIAKSLGSYYTRLYDTFQYRTQGIY</sequence>
<dbReference type="InterPro" id="IPR021601">
    <property type="entry name" value="Phosphatidylino_kinase_fungi"/>
</dbReference>
<evidence type="ECO:0000256" key="8">
    <source>
        <dbReference type="ARBA" id="ARBA00023136"/>
    </source>
</evidence>
<feature type="transmembrane region" description="Helical" evidence="10">
    <location>
        <begin position="145"/>
        <end position="166"/>
    </location>
</feature>
<evidence type="ECO:0000256" key="2">
    <source>
        <dbReference type="ARBA" id="ARBA00004141"/>
    </source>
</evidence>
<dbReference type="InterPro" id="IPR002293">
    <property type="entry name" value="AA/rel_permease1"/>
</dbReference>
<evidence type="ECO:0000256" key="3">
    <source>
        <dbReference type="ARBA" id="ARBA00012169"/>
    </source>
</evidence>
<dbReference type="InterPro" id="IPR015433">
    <property type="entry name" value="PI3/4_kinase"/>
</dbReference>
<feature type="domain" description="PI3K/PI4K catalytic" evidence="11">
    <location>
        <begin position="1275"/>
        <end position="1554"/>
    </location>
</feature>
<feature type="region of interest" description="Disordered" evidence="9">
    <location>
        <begin position="1082"/>
        <end position="1142"/>
    </location>
</feature>
<dbReference type="GO" id="GO:0004430">
    <property type="term" value="F:1-phosphatidylinositol 4-kinase activity"/>
    <property type="evidence" value="ECO:0007669"/>
    <property type="project" value="UniProtKB-EC"/>
</dbReference>
<feature type="transmembrane region" description="Helical" evidence="10">
    <location>
        <begin position="524"/>
        <end position="544"/>
    </location>
</feature>
<evidence type="ECO:0000256" key="10">
    <source>
        <dbReference type="SAM" id="Phobius"/>
    </source>
</evidence>
<protein>
    <recommendedName>
        <fullName evidence="3">1-phosphatidylinositol 4-kinase</fullName>
        <ecNumber evidence="3">2.7.1.67</ecNumber>
    </recommendedName>
</protein>
<organism evidence="12 13">
    <name type="scientific">Chaetomidium leptoderma</name>
    <dbReference type="NCBI Taxonomy" id="669021"/>
    <lineage>
        <taxon>Eukaryota</taxon>
        <taxon>Fungi</taxon>
        <taxon>Dikarya</taxon>
        <taxon>Ascomycota</taxon>
        <taxon>Pezizomycotina</taxon>
        <taxon>Sordariomycetes</taxon>
        <taxon>Sordariomycetidae</taxon>
        <taxon>Sordariales</taxon>
        <taxon>Chaetomiaceae</taxon>
        <taxon>Chaetomidium</taxon>
    </lineage>
</organism>
<dbReference type="CDD" id="cd05168">
    <property type="entry name" value="PI4Kc_III_beta"/>
    <property type="match status" value="1"/>
</dbReference>
<dbReference type="InterPro" id="IPR049160">
    <property type="entry name" value="PI4KB-PIK1_PIK"/>
</dbReference>
<dbReference type="PANTHER" id="PTHR10048">
    <property type="entry name" value="PHOSPHATIDYLINOSITOL KINASE"/>
    <property type="match status" value="1"/>
</dbReference>
<feature type="transmembrane region" description="Helical" evidence="10">
    <location>
        <begin position="217"/>
        <end position="237"/>
    </location>
</feature>
<evidence type="ECO:0000313" key="13">
    <source>
        <dbReference type="Proteomes" id="UP001302745"/>
    </source>
</evidence>
<name>A0AAN6VP52_9PEZI</name>
<feature type="compositionally biased region" description="Basic residues" evidence="9">
    <location>
        <begin position="800"/>
        <end position="821"/>
    </location>
</feature>
<evidence type="ECO:0000256" key="1">
    <source>
        <dbReference type="ARBA" id="ARBA00001686"/>
    </source>
</evidence>
<dbReference type="PROSITE" id="PS50290">
    <property type="entry name" value="PI3_4_KINASE_3"/>
    <property type="match status" value="1"/>
</dbReference>
<dbReference type="InterPro" id="IPR057754">
    <property type="entry name" value="PI4-kinase_beta/PIK1_cat"/>
</dbReference>
<dbReference type="Pfam" id="PF00454">
    <property type="entry name" value="PI3_PI4_kinase"/>
    <property type="match status" value="1"/>
</dbReference>
<dbReference type="Pfam" id="PF11522">
    <property type="entry name" value="Pik1"/>
    <property type="match status" value="1"/>
</dbReference>
<feature type="transmembrane region" description="Helical" evidence="10">
    <location>
        <begin position="327"/>
        <end position="348"/>
    </location>
</feature>
<keyword evidence="4" id="KW-0808">Transferase</keyword>
<dbReference type="GO" id="GO:0005737">
    <property type="term" value="C:cytoplasm"/>
    <property type="evidence" value="ECO:0007669"/>
    <property type="project" value="TreeGrafter"/>
</dbReference>
<dbReference type="GO" id="GO:0022857">
    <property type="term" value="F:transmembrane transporter activity"/>
    <property type="evidence" value="ECO:0007669"/>
    <property type="project" value="InterPro"/>
</dbReference>
<feature type="region of interest" description="Disordered" evidence="9">
    <location>
        <begin position="1"/>
        <end position="24"/>
    </location>
</feature>
<keyword evidence="13" id="KW-1185">Reference proteome</keyword>
<dbReference type="InterPro" id="IPR011009">
    <property type="entry name" value="Kinase-like_dom_sf"/>
</dbReference>
<dbReference type="Gene3D" id="6.10.140.1260">
    <property type="match status" value="1"/>
</dbReference>
<keyword evidence="6" id="KW-0418">Kinase</keyword>
<dbReference type="Pfam" id="PF21245">
    <property type="entry name" value="PI4KB-PIK1_PIK"/>
    <property type="match status" value="1"/>
</dbReference>
<proteinExistence type="predicted"/>
<feature type="compositionally biased region" description="Basic and acidic residues" evidence="9">
    <location>
        <begin position="14"/>
        <end position="24"/>
    </location>
</feature>
<comment type="subcellular location">
    <subcellularLocation>
        <location evidence="2">Membrane</location>
        <topology evidence="2">Multi-pass membrane protein</topology>
    </subcellularLocation>
</comment>
<dbReference type="SUPFAM" id="SSF48371">
    <property type="entry name" value="ARM repeat"/>
    <property type="match status" value="1"/>
</dbReference>
<keyword evidence="5 10" id="KW-0812">Transmembrane</keyword>
<evidence type="ECO:0000256" key="5">
    <source>
        <dbReference type="ARBA" id="ARBA00022692"/>
    </source>
</evidence>
<evidence type="ECO:0000256" key="9">
    <source>
        <dbReference type="SAM" id="MobiDB-lite"/>
    </source>
</evidence>
<accession>A0AAN6VP52</accession>
<feature type="region of interest" description="Disordered" evidence="9">
    <location>
        <begin position="772"/>
        <end position="837"/>
    </location>
</feature>
<keyword evidence="8 10" id="KW-0472">Membrane</keyword>
<dbReference type="EMBL" id="MU856893">
    <property type="protein sequence ID" value="KAK4155208.1"/>
    <property type="molecule type" value="Genomic_DNA"/>
</dbReference>
<gene>
    <name evidence="12" type="ORF">C8A00DRAFT_42172</name>
</gene>
<evidence type="ECO:0000256" key="7">
    <source>
        <dbReference type="ARBA" id="ARBA00022989"/>
    </source>
</evidence>
<dbReference type="Proteomes" id="UP001302745">
    <property type="component" value="Unassembled WGS sequence"/>
</dbReference>
<dbReference type="Gene3D" id="1.10.1070.11">
    <property type="entry name" value="Phosphatidylinositol 3-/4-kinase, catalytic domain"/>
    <property type="match status" value="1"/>
</dbReference>
<dbReference type="Gene3D" id="3.30.1010.10">
    <property type="entry name" value="Phosphatidylinositol 3-kinase Catalytic Subunit, Chain A, domain 4"/>
    <property type="match status" value="1"/>
</dbReference>